<proteinExistence type="predicted"/>
<dbReference type="EMBL" id="JANKHO010001620">
    <property type="protein sequence ID" value="KAJ3500353.1"/>
    <property type="molecule type" value="Genomic_DNA"/>
</dbReference>
<evidence type="ECO:0000313" key="1">
    <source>
        <dbReference type="EMBL" id="KAJ3500353.1"/>
    </source>
</evidence>
<accession>A0A9W8MPH3</accession>
<dbReference type="Proteomes" id="UP001148786">
    <property type="component" value="Unassembled WGS sequence"/>
</dbReference>
<comment type="caution">
    <text evidence="1">The sequence shown here is derived from an EMBL/GenBank/DDBJ whole genome shotgun (WGS) entry which is preliminary data.</text>
</comment>
<organism evidence="1 2">
    <name type="scientific">Agrocybe chaxingu</name>
    <dbReference type="NCBI Taxonomy" id="84603"/>
    <lineage>
        <taxon>Eukaryota</taxon>
        <taxon>Fungi</taxon>
        <taxon>Dikarya</taxon>
        <taxon>Basidiomycota</taxon>
        <taxon>Agaricomycotina</taxon>
        <taxon>Agaricomycetes</taxon>
        <taxon>Agaricomycetidae</taxon>
        <taxon>Agaricales</taxon>
        <taxon>Agaricineae</taxon>
        <taxon>Strophariaceae</taxon>
        <taxon>Agrocybe</taxon>
    </lineage>
</organism>
<gene>
    <name evidence="1" type="ORF">NLJ89_g9836</name>
</gene>
<protein>
    <submittedName>
        <fullName evidence="1">Uncharacterized protein</fullName>
    </submittedName>
</protein>
<evidence type="ECO:0000313" key="2">
    <source>
        <dbReference type="Proteomes" id="UP001148786"/>
    </source>
</evidence>
<keyword evidence="2" id="KW-1185">Reference proteome</keyword>
<dbReference type="AlphaFoldDB" id="A0A9W8MPH3"/>
<name>A0A9W8MPH3_9AGAR</name>
<reference evidence="1" key="1">
    <citation type="submission" date="2022-07" db="EMBL/GenBank/DDBJ databases">
        <title>Genome Sequence of Agrocybe chaxingu.</title>
        <authorList>
            <person name="Buettner E."/>
        </authorList>
    </citation>
    <scope>NUCLEOTIDE SEQUENCE</scope>
    <source>
        <strain evidence="1">MP-N11</strain>
    </source>
</reference>
<sequence>MKFVDITSPLQPQRAAAASRNRVFGPAASAAPTQDEDIVFGVRGAPLQGCDEVGCGEAGGMDADAGTQFASSYNAVFERFAYPSPLPSLLIAPARSSQHPSPYASSTTYSDFWRMPSPLLDVCNLNHGFGRPANAVLCPPFPSSMRLVSTYCHPPTFIRGSFYTSSNTPTASSFDIGSFLCLQRGHVATFQLSYNGCMPDVFKLTEEVMRGLDRVPQTSCRALVYRHETSIPALKSPISTF</sequence>